<dbReference type="SUPFAM" id="SSF56784">
    <property type="entry name" value="HAD-like"/>
    <property type="match status" value="1"/>
</dbReference>
<evidence type="ECO:0000313" key="5">
    <source>
        <dbReference type="Proteomes" id="UP001589774"/>
    </source>
</evidence>
<dbReference type="InterPro" id="IPR050582">
    <property type="entry name" value="HAD-like_SerB"/>
</dbReference>
<dbReference type="Proteomes" id="UP001589774">
    <property type="component" value="Unassembled WGS sequence"/>
</dbReference>
<sequence>MMLVVNKIKKALFIGGFSFLFTFSFAQTYRPIHGWTDQVNQKLESFLNSTLIIKERKVAVFDCDGTLFGQSPYYLADEAIYAFAKENYAKKVDNLSKAKMAIIDAMLHGDNVGVNYVKNRIAFLAGLTPDAVNAIGKNCFYEKYRPKFYPEMRELLANLQHYGFEIWVLSASPELLYQQFVKENLGIPEERILGVKSVVSHGRVTNQLVCPIPQDGGKAEAIQTFIKARPLLVGGNSRGDLEMMNESVGIKLIVNPDDEKIEKGIHAGDMDGYTVKQYWEAHDALTVYCHDADDTKSTYITKEWGIPPNKSHPKIKH</sequence>
<dbReference type="Pfam" id="PF12710">
    <property type="entry name" value="HAD"/>
    <property type="match status" value="1"/>
</dbReference>
<dbReference type="EMBL" id="JBHLWO010000002">
    <property type="protein sequence ID" value="MFC0318614.1"/>
    <property type="molecule type" value="Genomic_DNA"/>
</dbReference>
<evidence type="ECO:0000256" key="3">
    <source>
        <dbReference type="ARBA" id="ARBA00022842"/>
    </source>
</evidence>
<dbReference type="PANTHER" id="PTHR43344:SF13">
    <property type="entry name" value="PHOSPHATASE RV3661-RELATED"/>
    <property type="match status" value="1"/>
</dbReference>
<dbReference type="PANTHER" id="PTHR43344">
    <property type="entry name" value="PHOSPHOSERINE PHOSPHATASE"/>
    <property type="match status" value="1"/>
</dbReference>
<dbReference type="RefSeq" id="WP_242627347.1">
    <property type="nucleotide sequence ID" value="NZ_JBHLWO010000002.1"/>
</dbReference>
<keyword evidence="5" id="KW-1185">Reference proteome</keyword>
<gene>
    <name evidence="4" type="ORF">ACFFI0_09845</name>
</gene>
<dbReference type="InterPro" id="IPR023214">
    <property type="entry name" value="HAD_sf"/>
</dbReference>
<accession>A0ABV6HJ52</accession>
<evidence type="ECO:0000256" key="2">
    <source>
        <dbReference type="ARBA" id="ARBA00022801"/>
    </source>
</evidence>
<name>A0ABV6HJ52_9SPHI</name>
<comment type="caution">
    <text evidence="4">The sequence shown here is derived from an EMBL/GenBank/DDBJ whole genome shotgun (WGS) entry which is preliminary data.</text>
</comment>
<keyword evidence="1" id="KW-0479">Metal-binding</keyword>
<proteinExistence type="predicted"/>
<evidence type="ECO:0000256" key="1">
    <source>
        <dbReference type="ARBA" id="ARBA00022723"/>
    </source>
</evidence>
<organism evidence="4 5">
    <name type="scientific">Olivibacter oleidegradans</name>
    <dbReference type="NCBI Taxonomy" id="760123"/>
    <lineage>
        <taxon>Bacteria</taxon>
        <taxon>Pseudomonadati</taxon>
        <taxon>Bacteroidota</taxon>
        <taxon>Sphingobacteriia</taxon>
        <taxon>Sphingobacteriales</taxon>
        <taxon>Sphingobacteriaceae</taxon>
        <taxon>Olivibacter</taxon>
    </lineage>
</organism>
<reference evidence="4 5" key="1">
    <citation type="submission" date="2024-09" db="EMBL/GenBank/DDBJ databases">
        <authorList>
            <person name="Sun Q."/>
            <person name="Mori K."/>
        </authorList>
    </citation>
    <scope>NUCLEOTIDE SEQUENCE [LARGE SCALE GENOMIC DNA]</scope>
    <source>
        <strain evidence="4 5">CCM 7765</strain>
    </source>
</reference>
<keyword evidence="2 4" id="KW-0378">Hydrolase</keyword>
<keyword evidence="3" id="KW-0460">Magnesium</keyword>
<evidence type="ECO:0000313" key="4">
    <source>
        <dbReference type="EMBL" id="MFC0318614.1"/>
    </source>
</evidence>
<dbReference type="InterPro" id="IPR036412">
    <property type="entry name" value="HAD-like_sf"/>
</dbReference>
<protein>
    <submittedName>
        <fullName evidence="4">HAD family hydrolase</fullName>
    </submittedName>
</protein>
<dbReference type="GO" id="GO:0016787">
    <property type="term" value="F:hydrolase activity"/>
    <property type="evidence" value="ECO:0007669"/>
    <property type="project" value="UniProtKB-KW"/>
</dbReference>
<dbReference type="Gene3D" id="3.40.50.1000">
    <property type="entry name" value="HAD superfamily/HAD-like"/>
    <property type="match status" value="1"/>
</dbReference>